<sequence>MKIHYDPKVDAAYIELAKGKYEVSREISESVVVDEDKNGKILGVEVLDVSKVFGSKFRANMKSSSHAGAIAHRISK</sequence>
<evidence type="ECO:0000313" key="2">
    <source>
        <dbReference type="Proteomes" id="UP000178565"/>
    </source>
</evidence>
<dbReference type="EMBL" id="MFDM01000001">
    <property type="protein sequence ID" value="OGE44498.1"/>
    <property type="molecule type" value="Genomic_DNA"/>
</dbReference>
<proteinExistence type="predicted"/>
<evidence type="ECO:0000313" key="1">
    <source>
        <dbReference type="EMBL" id="OGE44498.1"/>
    </source>
</evidence>
<organism evidence="1 2">
    <name type="scientific">Candidatus Daviesbacteria bacterium RIFCSPLOWO2_01_FULL_39_12</name>
    <dbReference type="NCBI Taxonomy" id="1797785"/>
    <lineage>
        <taxon>Bacteria</taxon>
        <taxon>Candidatus Daviesiibacteriota</taxon>
    </lineage>
</organism>
<gene>
    <name evidence="1" type="ORF">A3B45_05100</name>
</gene>
<name>A0A1F5KU81_9BACT</name>
<dbReference type="Pfam" id="PF10049">
    <property type="entry name" value="DUF2283"/>
    <property type="match status" value="1"/>
</dbReference>
<comment type="caution">
    <text evidence="1">The sequence shown here is derived from an EMBL/GenBank/DDBJ whole genome shotgun (WGS) entry which is preliminary data.</text>
</comment>
<accession>A0A1F5KU81</accession>
<dbReference type="PANTHER" id="PTHR37029:SF1">
    <property type="entry name" value="SSR1768 PROTEIN"/>
    <property type="match status" value="1"/>
</dbReference>
<protein>
    <recommendedName>
        <fullName evidence="3">DUF2283 domain-containing protein</fullName>
    </recommendedName>
</protein>
<dbReference type="PANTHER" id="PTHR37029">
    <property type="entry name" value="SSR1768 PROTEIN"/>
    <property type="match status" value="1"/>
</dbReference>
<dbReference type="Proteomes" id="UP000178565">
    <property type="component" value="Unassembled WGS sequence"/>
</dbReference>
<dbReference type="STRING" id="1797785.A3B45_05100"/>
<evidence type="ECO:0008006" key="3">
    <source>
        <dbReference type="Google" id="ProtNLM"/>
    </source>
</evidence>
<dbReference type="AlphaFoldDB" id="A0A1F5KU81"/>
<reference evidence="1 2" key="1">
    <citation type="journal article" date="2016" name="Nat. Commun.">
        <title>Thousands of microbial genomes shed light on interconnected biogeochemical processes in an aquifer system.</title>
        <authorList>
            <person name="Anantharaman K."/>
            <person name="Brown C.T."/>
            <person name="Hug L.A."/>
            <person name="Sharon I."/>
            <person name="Castelle C.J."/>
            <person name="Probst A.J."/>
            <person name="Thomas B.C."/>
            <person name="Singh A."/>
            <person name="Wilkins M.J."/>
            <person name="Karaoz U."/>
            <person name="Brodie E.L."/>
            <person name="Williams K.H."/>
            <person name="Hubbard S.S."/>
            <person name="Banfield J.F."/>
        </authorList>
    </citation>
    <scope>NUCLEOTIDE SEQUENCE [LARGE SCALE GENOMIC DNA]</scope>
</reference>
<dbReference type="InterPro" id="IPR019270">
    <property type="entry name" value="DUF2283"/>
</dbReference>